<dbReference type="SUPFAM" id="SSF46689">
    <property type="entry name" value="Homeodomain-like"/>
    <property type="match status" value="2"/>
</dbReference>
<evidence type="ECO:0000313" key="5">
    <source>
        <dbReference type="EMBL" id="MBP2049795.1"/>
    </source>
</evidence>
<dbReference type="Pfam" id="PF12833">
    <property type="entry name" value="HTH_18"/>
    <property type="match status" value="1"/>
</dbReference>
<dbReference type="InterPro" id="IPR018060">
    <property type="entry name" value="HTH_AraC"/>
</dbReference>
<comment type="caution">
    <text evidence="5">The sequence shown here is derived from an EMBL/GenBank/DDBJ whole genome shotgun (WGS) entry which is preliminary data.</text>
</comment>
<evidence type="ECO:0000256" key="1">
    <source>
        <dbReference type="ARBA" id="ARBA00023015"/>
    </source>
</evidence>
<evidence type="ECO:0000259" key="4">
    <source>
        <dbReference type="PROSITE" id="PS01124"/>
    </source>
</evidence>
<dbReference type="PRINTS" id="PR00032">
    <property type="entry name" value="HTHARAC"/>
</dbReference>
<dbReference type="PROSITE" id="PS01124">
    <property type="entry name" value="HTH_ARAC_FAMILY_2"/>
    <property type="match status" value="1"/>
</dbReference>
<evidence type="ECO:0000256" key="3">
    <source>
        <dbReference type="ARBA" id="ARBA00023163"/>
    </source>
</evidence>
<proteinExistence type="predicted"/>
<dbReference type="SMART" id="SM00342">
    <property type="entry name" value="HTH_ARAC"/>
    <property type="match status" value="1"/>
</dbReference>
<evidence type="ECO:0000313" key="6">
    <source>
        <dbReference type="Proteomes" id="UP001519309"/>
    </source>
</evidence>
<dbReference type="RefSeq" id="WP_237281552.1">
    <property type="nucleotide sequence ID" value="NZ_CP016279.1"/>
</dbReference>
<organism evidence="5 6">
    <name type="scientific">Streptomyces griseochromogenes</name>
    <dbReference type="NCBI Taxonomy" id="68214"/>
    <lineage>
        <taxon>Bacteria</taxon>
        <taxon>Bacillati</taxon>
        <taxon>Actinomycetota</taxon>
        <taxon>Actinomycetes</taxon>
        <taxon>Kitasatosporales</taxon>
        <taxon>Streptomycetaceae</taxon>
        <taxon>Streptomyces</taxon>
    </lineage>
</organism>
<dbReference type="InterPro" id="IPR018062">
    <property type="entry name" value="HTH_AraC-typ_CS"/>
</dbReference>
<sequence>MAVERAITTMWDHYSEPLSLDEIADTAVLSKFYFSRVFRSVTGTSPGRFLTAIRLYRAKNLLLETSLSVTDIAYMVGYNSLGTFTTRFTRSVGVSPTRFRSLSHSGLPPFTHSETDTYRRSGAVHGTVVLPPSGTPLRIYVGAFGSPIVEGMPVSCDILDSPTDGCRVREYRLRAVPVGEWYVRAAAVAVRRADVDPRPWARHPLFVGAGQPVDMRADHNVELRIPMRAVDRTDLPILLALPELDNRFLPEPMLAARRTPELAAR</sequence>
<keyword evidence="1" id="KW-0805">Transcription regulation</keyword>
<dbReference type="PROSITE" id="PS00041">
    <property type="entry name" value="HTH_ARAC_FAMILY_1"/>
    <property type="match status" value="1"/>
</dbReference>
<keyword evidence="3" id="KW-0804">Transcription</keyword>
<gene>
    <name evidence="5" type="ORF">J2Z21_002731</name>
</gene>
<dbReference type="InterPro" id="IPR009057">
    <property type="entry name" value="Homeodomain-like_sf"/>
</dbReference>
<evidence type="ECO:0000256" key="2">
    <source>
        <dbReference type="ARBA" id="ARBA00023125"/>
    </source>
</evidence>
<dbReference type="Proteomes" id="UP001519309">
    <property type="component" value="Unassembled WGS sequence"/>
</dbReference>
<feature type="domain" description="HTH araC/xylS-type" evidence="4">
    <location>
        <begin position="4"/>
        <end position="102"/>
    </location>
</feature>
<dbReference type="EMBL" id="JAGGLP010000005">
    <property type="protein sequence ID" value="MBP2049795.1"/>
    <property type="molecule type" value="Genomic_DNA"/>
</dbReference>
<protein>
    <submittedName>
        <fullName evidence="5">AraC-like DNA-binding protein</fullName>
    </submittedName>
</protein>
<accession>A0ABS4LQW9</accession>
<dbReference type="InterPro" id="IPR020449">
    <property type="entry name" value="Tscrpt_reg_AraC-type_HTH"/>
</dbReference>
<name>A0ABS4LQW9_9ACTN</name>
<keyword evidence="2" id="KW-0238">DNA-binding</keyword>
<reference evidence="5 6" key="1">
    <citation type="submission" date="2021-03" db="EMBL/GenBank/DDBJ databases">
        <title>Genomic Encyclopedia of Type Strains, Phase IV (KMG-IV): sequencing the most valuable type-strain genomes for metagenomic binning, comparative biology and taxonomic classification.</title>
        <authorList>
            <person name="Goeker M."/>
        </authorList>
    </citation>
    <scope>NUCLEOTIDE SEQUENCE [LARGE SCALE GENOMIC DNA]</scope>
    <source>
        <strain evidence="5 6">DSM 40499</strain>
    </source>
</reference>
<dbReference type="PANTHER" id="PTHR46796">
    <property type="entry name" value="HTH-TYPE TRANSCRIPTIONAL ACTIVATOR RHAS-RELATED"/>
    <property type="match status" value="1"/>
</dbReference>
<dbReference type="Gene3D" id="1.10.10.60">
    <property type="entry name" value="Homeodomain-like"/>
    <property type="match status" value="2"/>
</dbReference>
<dbReference type="InterPro" id="IPR050204">
    <property type="entry name" value="AraC_XylS_family_regulators"/>
</dbReference>
<keyword evidence="6" id="KW-1185">Reference proteome</keyword>